<evidence type="ECO:0000313" key="1">
    <source>
        <dbReference type="EMBL" id="KAF7283065.1"/>
    </source>
</evidence>
<protein>
    <submittedName>
        <fullName evidence="1">Uncharacterized protein</fullName>
    </submittedName>
</protein>
<name>A0A834MK23_RHYFE</name>
<gene>
    <name evidence="1" type="ORF">GWI33_001474</name>
</gene>
<reference evidence="1" key="1">
    <citation type="submission" date="2020-08" db="EMBL/GenBank/DDBJ databases">
        <title>Genome sequencing and assembly of the red palm weevil Rhynchophorus ferrugineus.</title>
        <authorList>
            <person name="Dias G.B."/>
            <person name="Bergman C.M."/>
            <person name="Manee M."/>
        </authorList>
    </citation>
    <scope>NUCLEOTIDE SEQUENCE</scope>
    <source>
        <strain evidence="1">AA-2017</strain>
        <tissue evidence="1">Whole larva</tissue>
    </source>
</reference>
<evidence type="ECO:0000313" key="2">
    <source>
        <dbReference type="Proteomes" id="UP000625711"/>
    </source>
</evidence>
<keyword evidence="2" id="KW-1185">Reference proteome</keyword>
<dbReference type="AlphaFoldDB" id="A0A834MK23"/>
<dbReference type="EMBL" id="JAACXV010000140">
    <property type="protein sequence ID" value="KAF7283065.1"/>
    <property type="molecule type" value="Genomic_DNA"/>
</dbReference>
<organism evidence="1 2">
    <name type="scientific">Rhynchophorus ferrugineus</name>
    <name type="common">Red palm weevil</name>
    <name type="synonym">Curculio ferrugineus</name>
    <dbReference type="NCBI Taxonomy" id="354439"/>
    <lineage>
        <taxon>Eukaryota</taxon>
        <taxon>Metazoa</taxon>
        <taxon>Ecdysozoa</taxon>
        <taxon>Arthropoda</taxon>
        <taxon>Hexapoda</taxon>
        <taxon>Insecta</taxon>
        <taxon>Pterygota</taxon>
        <taxon>Neoptera</taxon>
        <taxon>Endopterygota</taxon>
        <taxon>Coleoptera</taxon>
        <taxon>Polyphaga</taxon>
        <taxon>Cucujiformia</taxon>
        <taxon>Curculionidae</taxon>
        <taxon>Dryophthorinae</taxon>
        <taxon>Rhynchophorus</taxon>
    </lineage>
</organism>
<comment type="caution">
    <text evidence="1">The sequence shown here is derived from an EMBL/GenBank/DDBJ whole genome shotgun (WGS) entry which is preliminary data.</text>
</comment>
<proteinExistence type="predicted"/>
<dbReference type="Proteomes" id="UP000625711">
    <property type="component" value="Unassembled WGS sequence"/>
</dbReference>
<sequence>MVTINIPLAPGGTEPFPTPLQLTLRSVSAAGIAVGGRKSRRGVCKSCSCLDEECHYKGRRKIVKLMVVLSSPDMFTVPVLNVTFLTLKNAVMPRRGPRKRRF</sequence>
<accession>A0A834MK23</accession>